<dbReference type="KEGG" id="ppsu:NO713_00751"/>
<name>A0A9W4CFL0_9CYAN</name>
<accession>A0A9W4CFL0</accession>
<protein>
    <recommendedName>
        <fullName evidence="3">TIGR02646 family protein</fullName>
    </recommendedName>
</protein>
<gene>
    <name evidence="1" type="ORF">NO713_00751</name>
</gene>
<organism evidence="1 2">
    <name type="scientific">Planktothrix pseudagardhii</name>
    <dbReference type="NCBI Taxonomy" id="132604"/>
    <lineage>
        <taxon>Bacteria</taxon>
        <taxon>Bacillati</taxon>
        <taxon>Cyanobacteriota</taxon>
        <taxon>Cyanophyceae</taxon>
        <taxon>Oscillatoriophycideae</taxon>
        <taxon>Oscillatoriales</taxon>
        <taxon>Microcoleaceae</taxon>
        <taxon>Planktothrix</taxon>
    </lineage>
</organism>
<sequence>MKQIIKITEPSCLLKYRQTANATYEDYRPKDPLKKALLTEQGYICCYCMKRISEDNMEIEHFTPQSVNPKLQLDYHNLLGSCQGNRGKPQRIQHCNARKGDEKITLNPTDPQKNCENFIKYGSDGKIYADDTTINHELDNILNLNNQTLKTNRKKVIETIIDELNKRFPGKTWSQEFLRKKINEWQNKNKKGQYNEYCQFVIYYLSKRL</sequence>
<dbReference type="EMBL" id="LR882967">
    <property type="protein sequence ID" value="CAD5922447.1"/>
    <property type="molecule type" value="Genomic_DNA"/>
</dbReference>
<dbReference type="AlphaFoldDB" id="A0A9W4CFL0"/>
<dbReference type="Gene3D" id="1.10.30.50">
    <property type="match status" value="1"/>
</dbReference>
<reference evidence="1" key="1">
    <citation type="submission" date="2020-09" db="EMBL/GenBank/DDBJ databases">
        <authorList>
            <person name="Blom J."/>
        </authorList>
    </citation>
    <scope>NUCLEOTIDE SEQUENCE</scope>
    <source>
        <strain evidence="1">No.713</strain>
    </source>
</reference>
<evidence type="ECO:0000313" key="2">
    <source>
        <dbReference type="Proteomes" id="UP001153719"/>
    </source>
</evidence>
<dbReference type="Proteomes" id="UP001153719">
    <property type="component" value="Chromosome"/>
</dbReference>
<proteinExistence type="predicted"/>
<evidence type="ECO:0008006" key="3">
    <source>
        <dbReference type="Google" id="ProtNLM"/>
    </source>
</evidence>
<dbReference type="InterPro" id="IPR013467">
    <property type="entry name" value="HNH78-like"/>
</dbReference>
<dbReference type="NCBIfam" id="TIGR02646">
    <property type="entry name" value="retron system putative HNH endonuclease"/>
    <property type="match status" value="1"/>
</dbReference>
<keyword evidence="2" id="KW-1185">Reference proteome</keyword>
<dbReference type="RefSeq" id="WP_254173024.1">
    <property type="nucleotide sequence ID" value="NZ_LR882967.1"/>
</dbReference>
<evidence type="ECO:0000313" key="1">
    <source>
        <dbReference type="EMBL" id="CAD5922447.1"/>
    </source>
</evidence>